<dbReference type="AlphaFoldDB" id="A0A381UK72"/>
<gene>
    <name evidence="1" type="ORF">METZ01_LOCUS81436</name>
</gene>
<reference evidence="1" key="1">
    <citation type="submission" date="2018-05" db="EMBL/GenBank/DDBJ databases">
        <authorList>
            <person name="Lanie J.A."/>
            <person name="Ng W.-L."/>
            <person name="Kazmierczak K.M."/>
            <person name="Andrzejewski T.M."/>
            <person name="Davidsen T.M."/>
            <person name="Wayne K.J."/>
            <person name="Tettelin H."/>
            <person name="Glass J.I."/>
            <person name="Rusch D."/>
            <person name="Podicherti R."/>
            <person name="Tsui H.-C.T."/>
            <person name="Winkler M.E."/>
        </authorList>
    </citation>
    <scope>NUCLEOTIDE SEQUENCE</scope>
</reference>
<protein>
    <submittedName>
        <fullName evidence="1">Uncharacterized protein</fullName>
    </submittedName>
</protein>
<accession>A0A381UK72</accession>
<sequence length="204" mass="24101">MCDYHPVTGDPWRPVTMDEYTFEDACYANSFHWWMWDIFDEHCSSHEQMVEDVEYKFGNKIDINTPIRLCFPINRIAKYNTKKGKQSLVPVYHIPAGRPYDLSITKKRAQMAYSDYLRGNWTLHQAMTRNKSRWPAIERYTDYEPERKVKIKVKVKEASNLVLNGRTLKDALKLTNLTKQTFYNHTGGRKLLRSSNESFKSFNS</sequence>
<dbReference type="EMBL" id="UINC01006609">
    <property type="protein sequence ID" value="SVA28582.1"/>
    <property type="molecule type" value="Genomic_DNA"/>
</dbReference>
<organism evidence="1">
    <name type="scientific">marine metagenome</name>
    <dbReference type="NCBI Taxonomy" id="408172"/>
    <lineage>
        <taxon>unclassified sequences</taxon>
        <taxon>metagenomes</taxon>
        <taxon>ecological metagenomes</taxon>
    </lineage>
</organism>
<name>A0A381UK72_9ZZZZ</name>
<proteinExistence type="predicted"/>
<evidence type="ECO:0000313" key="1">
    <source>
        <dbReference type="EMBL" id="SVA28582.1"/>
    </source>
</evidence>